<protein>
    <submittedName>
        <fullName evidence="2">Uncharacterized protein</fullName>
    </submittedName>
</protein>
<evidence type="ECO:0000313" key="3">
    <source>
        <dbReference type="Proteomes" id="UP000191691"/>
    </source>
</evidence>
<accession>A0A1V6X1Q9</accession>
<name>A0A1V6X1Q9_PENNA</name>
<sequence length="184" mass="20619">GAKDLAPLALGSPNSDPDGDCDNPLEVQAIVDRYARESDQEAHSHDRSLHNVVTDRYVRAAIDDRGYSILARQRPRTPDIPPGLASDCTVVERKCFIHKQTTVKTRLPSILGCRQERTGVNAGLPSTLGCRQRWTAVNAGLPPGKDWRQNWRPVRGERPSKWACLQKKIDVKVRLLSDIDHRQN</sequence>
<keyword evidence="3" id="KW-1185">Reference proteome</keyword>
<feature type="non-terminal residue" evidence="2">
    <location>
        <position position="1"/>
    </location>
</feature>
<dbReference type="AlphaFoldDB" id="A0A1V6X1Q9"/>
<reference evidence="3" key="1">
    <citation type="journal article" date="2017" name="Nat. Microbiol.">
        <title>Global analysis of biosynthetic gene clusters reveals vast potential of secondary metabolite production in Penicillium species.</title>
        <authorList>
            <person name="Nielsen J.C."/>
            <person name="Grijseels S."/>
            <person name="Prigent S."/>
            <person name="Ji B."/>
            <person name="Dainat J."/>
            <person name="Nielsen K.F."/>
            <person name="Frisvad J.C."/>
            <person name="Workman M."/>
            <person name="Nielsen J."/>
        </authorList>
    </citation>
    <scope>NUCLEOTIDE SEQUENCE [LARGE SCALE GENOMIC DNA]</scope>
    <source>
        <strain evidence="3">IBT 13039</strain>
    </source>
</reference>
<organism evidence="2 3">
    <name type="scientific">Penicillium nalgiovense</name>
    <dbReference type="NCBI Taxonomy" id="60175"/>
    <lineage>
        <taxon>Eukaryota</taxon>
        <taxon>Fungi</taxon>
        <taxon>Dikarya</taxon>
        <taxon>Ascomycota</taxon>
        <taxon>Pezizomycotina</taxon>
        <taxon>Eurotiomycetes</taxon>
        <taxon>Eurotiomycetidae</taxon>
        <taxon>Eurotiales</taxon>
        <taxon>Aspergillaceae</taxon>
        <taxon>Penicillium</taxon>
    </lineage>
</organism>
<dbReference type="Proteomes" id="UP000191691">
    <property type="component" value="Unassembled WGS sequence"/>
</dbReference>
<proteinExistence type="predicted"/>
<gene>
    <name evidence="2" type="ORF">PENNAL_c0141G04879</name>
</gene>
<evidence type="ECO:0000313" key="2">
    <source>
        <dbReference type="EMBL" id="OQE69073.1"/>
    </source>
</evidence>
<feature type="region of interest" description="Disordered" evidence="1">
    <location>
        <begin position="1"/>
        <end position="23"/>
    </location>
</feature>
<dbReference type="EMBL" id="MOOB01000141">
    <property type="protein sequence ID" value="OQE69073.1"/>
    <property type="molecule type" value="Genomic_DNA"/>
</dbReference>
<comment type="caution">
    <text evidence="2">The sequence shown here is derived from an EMBL/GenBank/DDBJ whole genome shotgun (WGS) entry which is preliminary data.</text>
</comment>
<evidence type="ECO:0000256" key="1">
    <source>
        <dbReference type="SAM" id="MobiDB-lite"/>
    </source>
</evidence>